<dbReference type="AlphaFoldDB" id="A0A9W9SX72"/>
<feature type="compositionally biased region" description="Low complexity" evidence="1">
    <location>
        <begin position="111"/>
        <end position="120"/>
    </location>
</feature>
<gene>
    <name evidence="2" type="ORF">N7498_006149</name>
</gene>
<dbReference type="GeneID" id="83180512"/>
<proteinExistence type="predicted"/>
<name>A0A9W9SX72_9EURO</name>
<dbReference type="EMBL" id="JAPQKR010000013">
    <property type="protein sequence ID" value="KAJ5201486.1"/>
    <property type="molecule type" value="Genomic_DNA"/>
</dbReference>
<organism evidence="2 3">
    <name type="scientific">Penicillium cinerascens</name>
    <dbReference type="NCBI Taxonomy" id="70096"/>
    <lineage>
        <taxon>Eukaryota</taxon>
        <taxon>Fungi</taxon>
        <taxon>Dikarya</taxon>
        <taxon>Ascomycota</taxon>
        <taxon>Pezizomycotina</taxon>
        <taxon>Eurotiomycetes</taxon>
        <taxon>Eurotiomycetidae</taxon>
        <taxon>Eurotiales</taxon>
        <taxon>Aspergillaceae</taxon>
        <taxon>Penicillium</taxon>
    </lineage>
</organism>
<feature type="region of interest" description="Disordered" evidence="1">
    <location>
        <begin position="33"/>
        <end position="68"/>
    </location>
</feature>
<reference evidence="2" key="2">
    <citation type="journal article" date="2023" name="IMA Fungus">
        <title>Comparative genomic study of the Penicillium genus elucidates a diverse pangenome and 15 lateral gene transfer events.</title>
        <authorList>
            <person name="Petersen C."/>
            <person name="Sorensen T."/>
            <person name="Nielsen M.R."/>
            <person name="Sondergaard T.E."/>
            <person name="Sorensen J.L."/>
            <person name="Fitzpatrick D.A."/>
            <person name="Frisvad J.C."/>
            <person name="Nielsen K.L."/>
        </authorList>
    </citation>
    <scope>NUCLEOTIDE SEQUENCE</scope>
    <source>
        <strain evidence="2">IBT 15544</strain>
    </source>
</reference>
<feature type="compositionally biased region" description="Acidic residues" evidence="1">
    <location>
        <begin position="161"/>
        <end position="180"/>
    </location>
</feature>
<keyword evidence="3" id="KW-1185">Reference proteome</keyword>
<dbReference type="OrthoDB" id="4358152at2759"/>
<sequence length="327" mass="38296">MVLDYLRGYPKSERLLERSKIFNLPPILKEREFGWDCQPPPSWQAISQGQEPDENPREQITASDIVSNVVTEPSAEQLINEMECQLVDPSEQLEEEPRENLGEEQEEASSEQHSQEPSQELSLRNCQQSDENLSLRSRRIRWFGPQSSSSESEPNEFYFLSDEDSEGDDDDENEDSDDGESIVIRPTRCTLRDTSDTDSDEYEFPDRLRVIGGSISQYRECPVQDFGPDSTGEEEYLDLERASLGLQFWSSMVSNPEGGPGKYMHFKAYSRYGFLLWEEWRMIEFGLWSNKPIEDMSVYYQKWFRFLCPEDMALHKKFRYAWDEDWL</sequence>
<feature type="region of interest" description="Disordered" evidence="1">
    <location>
        <begin position="144"/>
        <end position="183"/>
    </location>
</feature>
<accession>A0A9W9SX72</accession>
<feature type="compositionally biased region" description="Polar residues" evidence="1">
    <location>
        <begin position="58"/>
        <end position="68"/>
    </location>
</feature>
<evidence type="ECO:0000256" key="1">
    <source>
        <dbReference type="SAM" id="MobiDB-lite"/>
    </source>
</evidence>
<evidence type="ECO:0000313" key="3">
    <source>
        <dbReference type="Proteomes" id="UP001150904"/>
    </source>
</evidence>
<evidence type="ECO:0000313" key="2">
    <source>
        <dbReference type="EMBL" id="KAJ5201486.1"/>
    </source>
</evidence>
<dbReference type="RefSeq" id="XP_058307402.1">
    <property type="nucleotide sequence ID" value="XM_058453211.1"/>
</dbReference>
<reference evidence="2" key="1">
    <citation type="submission" date="2022-12" db="EMBL/GenBank/DDBJ databases">
        <authorList>
            <person name="Petersen C."/>
        </authorList>
    </citation>
    <scope>NUCLEOTIDE SEQUENCE</scope>
    <source>
        <strain evidence="2">IBT 15544</strain>
    </source>
</reference>
<protein>
    <submittedName>
        <fullName evidence="2">Uncharacterized protein</fullName>
    </submittedName>
</protein>
<feature type="region of interest" description="Disordered" evidence="1">
    <location>
        <begin position="82"/>
        <end position="129"/>
    </location>
</feature>
<feature type="compositionally biased region" description="Acidic residues" evidence="1">
    <location>
        <begin position="91"/>
        <end position="109"/>
    </location>
</feature>
<dbReference type="Proteomes" id="UP001150904">
    <property type="component" value="Unassembled WGS sequence"/>
</dbReference>
<comment type="caution">
    <text evidence="2">The sequence shown here is derived from an EMBL/GenBank/DDBJ whole genome shotgun (WGS) entry which is preliminary data.</text>
</comment>